<name>A0A328NLR0_9ACTN</name>
<dbReference type="Proteomes" id="UP000249419">
    <property type="component" value="Unassembled WGS sequence"/>
</dbReference>
<comment type="caution">
    <text evidence="1">The sequence shown here is derived from an EMBL/GenBank/DDBJ whole genome shotgun (WGS) entry which is preliminary data.</text>
</comment>
<dbReference type="EMBL" id="PYAG01000012">
    <property type="protein sequence ID" value="RAO34350.1"/>
    <property type="molecule type" value="Genomic_DNA"/>
</dbReference>
<protein>
    <recommendedName>
        <fullName evidence="3">Protein gp37</fullName>
    </recommendedName>
</protein>
<dbReference type="Pfam" id="PF07505">
    <property type="entry name" value="DUF5131"/>
    <property type="match status" value="1"/>
</dbReference>
<accession>A0A328NLR0</accession>
<dbReference type="AlphaFoldDB" id="A0A328NLR0"/>
<evidence type="ECO:0000313" key="1">
    <source>
        <dbReference type="EMBL" id="RAO34350.1"/>
    </source>
</evidence>
<reference evidence="1 2" key="1">
    <citation type="submission" date="2018-03" db="EMBL/GenBank/DDBJ databases">
        <title>Defining the species Micromonospora saelicesensis and Micromonospora noduli under the framework of genomics.</title>
        <authorList>
            <person name="Riesco R."/>
            <person name="Trujillo M.E."/>
        </authorList>
    </citation>
    <scope>NUCLEOTIDE SEQUENCE [LARGE SCALE GENOMIC DNA]</scope>
    <source>
        <strain evidence="1 2">PSN13</strain>
    </source>
</reference>
<proteinExistence type="predicted"/>
<sequence>MGDKSAIEWTEATWNPVTGCDRISPGCDNCYALTLAKRLKAMGNAKYQADGDPRTSGPGFAVTEHSNALVLPYRWAAPRVVFVNSMSDMFHAKVSAAFIHDVFAVMAATPRHTYQILTKRPIRAARMAADLPWPANVWLGVSVESSAQLWRIDELRKAPAQTRFISAEPLLGPLNNLDLGGIAWLIAGGESGKGYRPMDPAWVRSLRDHCAAHDVPFFFKQWGGLTPKAGGRTLDGQVHDEVPYAGPQEFTPALSVS</sequence>
<gene>
    <name evidence="1" type="ORF">PSN13_03217</name>
</gene>
<evidence type="ECO:0000313" key="2">
    <source>
        <dbReference type="Proteomes" id="UP000249419"/>
    </source>
</evidence>
<dbReference type="RefSeq" id="WP_112676649.1">
    <property type="nucleotide sequence ID" value="NZ_PYAG01000012.1"/>
</dbReference>
<organism evidence="1 2">
    <name type="scientific">Micromonospora saelicesensis</name>
    <dbReference type="NCBI Taxonomy" id="285676"/>
    <lineage>
        <taxon>Bacteria</taxon>
        <taxon>Bacillati</taxon>
        <taxon>Actinomycetota</taxon>
        <taxon>Actinomycetes</taxon>
        <taxon>Micromonosporales</taxon>
        <taxon>Micromonosporaceae</taxon>
        <taxon>Micromonospora</taxon>
    </lineage>
</organism>
<dbReference type="InterPro" id="IPR011101">
    <property type="entry name" value="DUF5131"/>
</dbReference>
<evidence type="ECO:0008006" key="3">
    <source>
        <dbReference type="Google" id="ProtNLM"/>
    </source>
</evidence>